<name>A0ABQ5U2Y2_9PROT</name>
<dbReference type="Gene3D" id="3.40.50.300">
    <property type="entry name" value="P-loop containing nucleotide triphosphate hydrolases"/>
    <property type="match status" value="1"/>
</dbReference>
<comment type="caution">
    <text evidence="1">The sequence shown here is derived from an EMBL/GenBank/DDBJ whole genome shotgun (WGS) entry which is preliminary data.</text>
</comment>
<dbReference type="SUPFAM" id="SSF52540">
    <property type="entry name" value="P-loop containing nucleoside triphosphate hydrolases"/>
    <property type="match status" value="1"/>
</dbReference>
<dbReference type="RefSeq" id="WP_169560676.1">
    <property type="nucleotide sequence ID" value="NZ_BSNF01000006.1"/>
</dbReference>
<accession>A0ABQ5U2Y2</accession>
<dbReference type="Pfam" id="PF13671">
    <property type="entry name" value="AAA_33"/>
    <property type="match status" value="1"/>
</dbReference>
<sequence length="534" mass="59529">MTTTPSLEEQAARQKQLLEGLTQNPAWDGPDSTAEDISRIETHGATVLLGRHHAIKMKKPVLFGHMDYSTPDLRHYFSGRELDYNRRTAPQLYLGLLKVTLNDNGDVELDGSGAALDWLVRMRRFPAGARLDEYAARQGIDDILTDKLTDAIVSLHRKAQKVSAPEDAPDFKDVITRNFVQLDDFCSHILDKGKAEQFRDTLYRRAEQHAEAFRQRVECGWVRFGHGDLHLQNICVLDDTPLPFDAIEYLDEFVISDILYDLSFLLMDLIDKCYPDAANRIFNRYLAKIGWLTKPDELAALKLLPFYLAMRAGIRTHVAAARAGQSEQPDDFQALRQQTRQLLEDASAYLSPPPPSLVAVGGLSGSGKSTLSRALAPRIGAAPGAVHIRSDVIRRLLIGWDDYTPMPQTAYTPEMSEQVYDTMKAIARQTLATGHSVIMDAVSDRPEDQKAFQQLAVDCGVPFTGLWLSVRPEVMAARIEGRRRDASDATVAILEQQLQKLSKKTVLWQQVDGNGTPEQTLQNALAAVGEGVRP</sequence>
<keyword evidence="1" id="KW-0238">DNA-binding</keyword>
<organism evidence="1 2">
    <name type="scientific">Sneathiella chinensis</name>
    <dbReference type="NCBI Taxonomy" id="349750"/>
    <lineage>
        <taxon>Bacteria</taxon>
        <taxon>Pseudomonadati</taxon>
        <taxon>Pseudomonadota</taxon>
        <taxon>Alphaproteobacteria</taxon>
        <taxon>Sneathiellales</taxon>
        <taxon>Sneathiellaceae</taxon>
        <taxon>Sneathiella</taxon>
    </lineage>
</organism>
<gene>
    <name evidence="1" type="ORF">GCM10007924_17630</name>
</gene>
<evidence type="ECO:0000313" key="1">
    <source>
        <dbReference type="EMBL" id="GLQ06542.1"/>
    </source>
</evidence>
<keyword evidence="2" id="KW-1185">Reference proteome</keyword>
<reference evidence="1" key="2">
    <citation type="submission" date="2023-01" db="EMBL/GenBank/DDBJ databases">
        <title>Draft genome sequence of Sneathiella chinensis strain NBRC 103408.</title>
        <authorList>
            <person name="Sun Q."/>
            <person name="Mori K."/>
        </authorList>
    </citation>
    <scope>NUCLEOTIDE SEQUENCE</scope>
    <source>
        <strain evidence="1">NBRC 103408</strain>
    </source>
</reference>
<dbReference type="EMBL" id="BSNF01000006">
    <property type="protein sequence ID" value="GLQ06542.1"/>
    <property type="molecule type" value="Genomic_DNA"/>
</dbReference>
<dbReference type="PANTHER" id="PTHR43883:SF1">
    <property type="entry name" value="GLUCONOKINASE"/>
    <property type="match status" value="1"/>
</dbReference>
<dbReference type="InterPro" id="IPR027417">
    <property type="entry name" value="P-loop_NTPase"/>
</dbReference>
<proteinExistence type="predicted"/>
<dbReference type="Proteomes" id="UP001161409">
    <property type="component" value="Unassembled WGS sequence"/>
</dbReference>
<dbReference type="PANTHER" id="PTHR43883">
    <property type="entry name" value="SLR0207 PROTEIN"/>
    <property type="match status" value="1"/>
</dbReference>
<dbReference type="InterPro" id="IPR052732">
    <property type="entry name" value="Cell-binding_unc_protein"/>
</dbReference>
<dbReference type="GO" id="GO:0003677">
    <property type="term" value="F:DNA binding"/>
    <property type="evidence" value="ECO:0007669"/>
    <property type="project" value="UniProtKB-KW"/>
</dbReference>
<evidence type="ECO:0000313" key="2">
    <source>
        <dbReference type="Proteomes" id="UP001161409"/>
    </source>
</evidence>
<protein>
    <submittedName>
        <fullName evidence="1">DNA-binding protein</fullName>
    </submittedName>
</protein>
<dbReference type="InterPro" id="IPR011009">
    <property type="entry name" value="Kinase-like_dom_sf"/>
</dbReference>
<reference evidence="1" key="1">
    <citation type="journal article" date="2014" name="Int. J. Syst. Evol. Microbiol.">
        <title>Complete genome of a new Firmicutes species belonging to the dominant human colonic microbiota ('Ruminococcus bicirculans') reveals two chromosomes and a selective capacity to utilize plant glucans.</title>
        <authorList>
            <consortium name="NISC Comparative Sequencing Program"/>
            <person name="Wegmann U."/>
            <person name="Louis P."/>
            <person name="Goesmann A."/>
            <person name="Henrissat B."/>
            <person name="Duncan S.H."/>
            <person name="Flint H.J."/>
        </authorList>
    </citation>
    <scope>NUCLEOTIDE SEQUENCE</scope>
    <source>
        <strain evidence="1">NBRC 103408</strain>
    </source>
</reference>
<dbReference type="SUPFAM" id="SSF56112">
    <property type="entry name" value="Protein kinase-like (PK-like)"/>
    <property type="match status" value="1"/>
</dbReference>